<dbReference type="Proteomes" id="UP000011087">
    <property type="component" value="Unassembled WGS sequence"/>
</dbReference>
<protein>
    <submittedName>
        <fullName evidence="2 3">Uncharacterized protein</fullName>
    </submittedName>
</protein>
<reference evidence="3" key="3">
    <citation type="submission" date="2016-03" db="UniProtKB">
        <authorList>
            <consortium name="EnsemblProtists"/>
        </authorList>
    </citation>
    <scope>IDENTIFICATION</scope>
</reference>
<feature type="compositionally biased region" description="Basic and acidic residues" evidence="1">
    <location>
        <begin position="26"/>
        <end position="35"/>
    </location>
</feature>
<sequence length="218" mass="25035">MQEMETIFSPEDVLRPHAYVEVTSSTREEPREHPMPIDITQEAENQPNSRRESSIIEVNHASFLDAFVRNYTQQPGNFMDLALKDRHVYRHDPLLSVFSWEPITAFMSSRAGQLIALLVAVPWLVVRIYEVAALRQQDFFFPSISSMHVILEPHAIPSNVSCGWDARLELRSWFFPPLALLMAGIGAAFNRVRWVNKIFVFFGALDAACNMLIFLRLE</sequence>
<keyword evidence="4" id="KW-1185">Reference proteome</keyword>
<evidence type="ECO:0000313" key="3">
    <source>
        <dbReference type="EnsemblProtists" id="EKX30865"/>
    </source>
</evidence>
<reference evidence="2 4" key="1">
    <citation type="journal article" date="2012" name="Nature">
        <title>Algal genomes reveal evolutionary mosaicism and the fate of nucleomorphs.</title>
        <authorList>
            <consortium name="DOE Joint Genome Institute"/>
            <person name="Curtis B.A."/>
            <person name="Tanifuji G."/>
            <person name="Burki F."/>
            <person name="Gruber A."/>
            <person name="Irimia M."/>
            <person name="Maruyama S."/>
            <person name="Arias M.C."/>
            <person name="Ball S.G."/>
            <person name="Gile G.H."/>
            <person name="Hirakawa Y."/>
            <person name="Hopkins J.F."/>
            <person name="Kuo A."/>
            <person name="Rensing S.A."/>
            <person name="Schmutz J."/>
            <person name="Symeonidi A."/>
            <person name="Elias M."/>
            <person name="Eveleigh R.J."/>
            <person name="Herman E.K."/>
            <person name="Klute M.J."/>
            <person name="Nakayama T."/>
            <person name="Obornik M."/>
            <person name="Reyes-Prieto A."/>
            <person name="Armbrust E.V."/>
            <person name="Aves S.J."/>
            <person name="Beiko R.G."/>
            <person name="Coutinho P."/>
            <person name="Dacks J.B."/>
            <person name="Durnford D.G."/>
            <person name="Fast N.M."/>
            <person name="Green B.R."/>
            <person name="Grisdale C.J."/>
            <person name="Hempel F."/>
            <person name="Henrissat B."/>
            <person name="Hoppner M.P."/>
            <person name="Ishida K."/>
            <person name="Kim E."/>
            <person name="Koreny L."/>
            <person name="Kroth P.G."/>
            <person name="Liu Y."/>
            <person name="Malik S.B."/>
            <person name="Maier U.G."/>
            <person name="McRose D."/>
            <person name="Mock T."/>
            <person name="Neilson J.A."/>
            <person name="Onodera N.T."/>
            <person name="Poole A.M."/>
            <person name="Pritham E.J."/>
            <person name="Richards T.A."/>
            <person name="Rocap G."/>
            <person name="Roy S.W."/>
            <person name="Sarai C."/>
            <person name="Schaack S."/>
            <person name="Shirato S."/>
            <person name="Slamovits C.H."/>
            <person name="Spencer D.F."/>
            <person name="Suzuki S."/>
            <person name="Worden A.Z."/>
            <person name="Zauner S."/>
            <person name="Barry K."/>
            <person name="Bell C."/>
            <person name="Bharti A.K."/>
            <person name="Crow J.A."/>
            <person name="Grimwood J."/>
            <person name="Kramer R."/>
            <person name="Lindquist E."/>
            <person name="Lucas S."/>
            <person name="Salamov A."/>
            <person name="McFadden G.I."/>
            <person name="Lane C.E."/>
            <person name="Keeling P.J."/>
            <person name="Gray M.W."/>
            <person name="Grigoriev I.V."/>
            <person name="Archibald J.M."/>
        </authorList>
    </citation>
    <scope>NUCLEOTIDE SEQUENCE</scope>
    <source>
        <strain evidence="2 4">CCMP2712</strain>
    </source>
</reference>
<dbReference type="AlphaFoldDB" id="L1I4U8"/>
<dbReference type="GeneID" id="17287586"/>
<accession>L1I4U8</accession>
<proteinExistence type="predicted"/>
<dbReference type="EnsemblProtists" id="EKX30865">
    <property type="protein sequence ID" value="EKX30865"/>
    <property type="gene ID" value="GUITHDRAFT_122927"/>
</dbReference>
<feature type="non-terminal residue" evidence="2">
    <location>
        <position position="1"/>
    </location>
</feature>
<dbReference type="PaxDb" id="55529-EKX30865"/>
<dbReference type="HOGENOM" id="CLU_1269820_0_0_1"/>
<name>L1I4U8_GUITC</name>
<evidence type="ECO:0000313" key="4">
    <source>
        <dbReference type="Proteomes" id="UP000011087"/>
    </source>
</evidence>
<dbReference type="KEGG" id="gtt:GUITHDRAFT_122927"/>
<feature type="region of interest" description="Disordered" evidence="1">
    <location>
        <begin position="23"/>
        <end position="51"/>
    </location>
</feature>
<gene>
    <name evidence="2" type="ORF">GUITHDRAFT_122927</name>
</gene>
<organism evidence="2">
    <name type="scientific">Guillardia theta (strain CCMP2712)</name>
    <name type="common">Cryptophyte</name>
    <dbReference type="NCBI Taxonomy" id="905079"/>
    <lineage>
        <taxon>Eukaryota</taxon>
        <taxon>Cryptophyceae</taxon>
        <taxon>Pyrenomonadales</taxon>
        <taxon>Geminigeraceae</taxon>
        <taxon>Guillardia</taxon>
    </lineage>
</organism>
<dbReference type="RefSeq" id="XP_005817845.1">
    <property type="nucleotide sequence ID" value="XM_005817788.1"/>
</dbReference>
<reference evidence="4" key="2">
    <citation type="submission" date="2012-11" db="EMBL/GenBank/DDBJ databases">
        <authorList>
            <person name="Kuo A."/>
            <person name="Curtis B.A."/>
            <person name="Tanifuji G."/>
            <person name="Burki F."/>
            <person name="Gruber A."/>
            <person name="Irimia M."/>
            <person name="Maruyama S."/>
            <person name="Arias M.C."/>
            <person name="Ball S.G."/>
            <person name="Gile G.H."/>
            <person name="Hirakawa Y."/>
            <person name="Hopkins J.F."/>
            <person name="Rensing S.A."/>
            <person name="Schmutz J."/>
            <person name="Symeonidi A."/>
            <person name="Elias M."/>
            <person name="Eveleigh R.J."/>
            <person name="Herman E.K."/>
            <person name="Klute M.J."/>
            <person name="Nakayama T."/>
            <person name="Obornik M."/>
            <person name="Reyes-Prieto A."/>
            <person name="Armbrust E.V."/>
            <person name="Aves S.J."/>
            <person name="Beiko R.G."/>
            <person name="Coutinho P."/>
            <person name="Dacks J.B."/>
            <person name="Durnford D.G."/>
            <person name="Fast N.M."/>
            <person name="Green B.R."/>
            <person name="Grisdale C."/>
            <person name="Hempe F."/>
            <person name="Henrissat B."/>
            <person name="Hoppner M.P."/>
            <person name="Ishida K.-I."/>
            <person name="Kim E."/>
            <person name="Koreny L."/>
            <person name="Kroth P.G."/>
            <person name="Liu Y."/>
            <person name="Malik S.-B."/>
            <person name="Maier U.G."/>
            <person name="McRose D."/>
            <person name="Mock T."/>
            <person name="Neilson J.A."/>
            <person name="Onodera N.T."/>
            <person name="Poole A.M."/>
            <person name="Pritham E.J."/>
            <person name="Richards T.A."/>
            <person name="Rocap G."/>
            <person name="Roy S.W."/>
            <person name="Sarai C."/>
            <person name="Schaack S."/>
            <person name="Shirato S."/>
            <person name="Slamovits C.H."/>
            <person name="Spencer D.F."/>
            <person name="Suzuki S."/>
            <person name="Worden A.Z."/>
            <person name="Zauner S."/>
            <person name="Barry K."/>
            <person name="Bell C."/>
            <person name="Bharti A.K."/>
            <person name="Crow J.A."/>
            <person name="Grimwood J."/>
            <person name="Kramer R."/>
            <person name="Lindquist E."/>
            <person name="Lucas S."/>
            <person name="Salamov A."/>
            <person name="McFadden G.I."/>
            <person name="Lane C.E."/>
            <person name="Keeling P.J."/>
            <person name="Gray M.W."/>
            <person name="Grigoriev I.V."/>
            <person name="Archibald J.M."/>
        </authorList>
    </citation>
    <scope>NUCLEOTIDE SEQUENCE</scope>
    <source>
        <strain evidence="4">CCMP2712</strain>
    </source>
</reference>
<evidence type="ECO:0000256" key="1">
    <source>
        <dbReference type="SAM" id="MobiDB-lite"/>
    </source>
</evidence>
<evidence type="ECO:0000313" key="2">
    <source>
        <dbReference type="EMBL" id="EKX30865.1"/>
    </source>
</evidence>
<dbReference type="EMBL" id="JH993492">
    <property type="protein sequence ID" value="EKX30865.1"/>
    <property type="molecule type" value="Genomic_DNA"/>
</dbReference>